<organism evidence="6 7">
    <name type="scientific">Stenotrophomonas rhizophila</name>
    <dbReference type="NCBI Taxonomy" id="216778"/>
    <lineage>
        <taxon>Bacteria</taxon>
        <taxon>Pseudomonadati</taxon>
        <taxon>Pseudomonadota</taxon>
        <taxon>Gammaproteobacteria</taxon>
        <taxon>Lysobacterales</taxon>
        <taxon>Lysobacteraceae</taxon>
        <taxon>Stenotrophomonas</taxon>
    </lineage>
</organism>
<keyword evidence="2 4" id="KW-0732">Signal</keyword>
<protein>
    <submittedName>
        <fullName evidence="6">Pimeloyl-ACP methyl ester carboxylesterase</fullName>
    </submittedName>
</protein>
<dbReference type="InterPro" id="IPR029058">
    <property type="entry name" value="AB_hydrolase_fold"/>
</dbReference>
<evidence type="ECO:0000256" key="3">
    <source>
        <dbReference type="ARBA" id="ARBA00022801"/>
    </source>
</evidence>
<comment type="caution">
    <text evidence="6">The sequence shown here is derived from an EMBL/GenBank/DDBJ whole genome shotgun (WGS) entry which is preliminary data.</text>
</comment>
<dbReference type="GO" id="GO:0016787">
    <property type="term" value="F:hydrolase activity"/>
    <property type="evidence" value="ECO:0007669"/>
    <property type="project" value="UniProtKB-KW"/>
</dbReference>
<accession>A0AAW5PF22</accession>
<comment type="similarity">
    <text evidence="1">Belongs to the peptidase S33 family.</text>
</comment>
<dbReference type="EMBL" id="JANUEK010000002">
    <property type="protein sequence ID" value="MCS4278998.1"/>
    <property type="molecule type" value="Genomic_DNA"/>
</dbReference>
<name>A0AAW5PF22_9GAMM</name>
<reference evidence="6" key="1">
    <citation type="submission" date="2022-08" db="EMBL/GenBank/DDBJ databases">
        <title>Genomic analyses of the natural microbiome of Caenorhabditis elegans.</title>
        <authorList>
            <person name="Samuel B."/>
        </authorList>
    </citation>
    <scope>NUCLEOTIDE SEQUENCE</scope>
    <source>
        <strain evidence="6">BIGb0277</strain>
    </source>
</reference>
<dbReference type="AlphaFoldDB" id="A0AAW5PF22"/>
<evidence type="ECO:0000256" key="2">
    <source>
        <dbReference type="ARBA" id="ARBA00022729"/>
    </source>
</evidence>
<sequence length="459" mass="49061">MLRAALYVVLLVALPSLVHAEIHASPVSCDDAAPSPQLRDSRCMTVQVPLRHAAPEGETISLFVRRVPAATDVARRGEVWLLSGGPGEAGASLYPMLSTYQRAFPGFDLVIADHRGTGRSSRICPVQEAPDSPDGVALAGTEWGPCIGAMYANPTRTMAFSITEAAQDLGLLITSQRGSGELLVYGVSYGTQLALRALQAAPFPLDGLILDGLVPPEATQQWDLSRRTALVDEVGRQVLRGPDVATYSQLLASAPDASWRKQVPGGDLRRFYGALLSFPVLRDRIPQMTRDLSRGDARSLERTLTDWNAALAQLGQGGDNRPALSLVMLIAASENNARPELTKAMVEAEEKGKLFISPIPGLLVDSPVPPYPRDAWFGKTPTGLPKTLVVHGTLDPNTAYAGAREHAAELARTTALTFHTVDGGAHLLALVAPSCFAKATRAFTEGRKVSQRCTEPKGP</sequence>
<dbReference type="InterPro" id="IPR000073">
    <property type="entry name" value="AB_hydrolase_1"/>
</dbReference>
<evidence type="ECO:0000256" key="4">
    <source>
        <dbReference type="SAM" id="SignalP"/>
    </source>
</evidence>
<dbReference type="InterPro" id="IPR051601">
    <property type="entry name" value="Serine_prot/Carboxylest_S33"/>
</dbReference>
<dbReference type="Pfam" id="PF00561">
    <property type="entry name" value="Abhydrolase_1"/>
    <property type="match status" value="1"/>
</dbReference>
<feature type="chain" id="PRO_5043633189" evidence="4">
    <location>
        <begin position="21"/>
        <end position="459"/>
    </location>
</feature>
<dbReference type="Proteomes" id="UP001320691">
    <property type="component" value="Unassembled WGS sequence"/>
</dbReference>
<feature type="signal peptide" evidence="4">
    <location>
        <begin position="1"/>
        <end position="20"/>
    </location>
</feature>
<dbReference type="SUPFAM" id="SSF53474">
    <property type="entry name" value="alpha/beta-Hydrolases"/>
    <property type="match status" value="1"/>
</dbReference>
<dbReference type="PANTHER" id="PTHR43248:SF29">
    <property type="entry name" value="TRIPEPTIDYL AMINOPEPTIDASE"/>
    <property type="match status" value="1"/>
</dbReference>
<evidence type="ECO:0000259" key="5">
    <source>
        <dbReference type="Pfam" id="PF00561"/>
    </source>
</evidence>
<dbReference type="Gene3D" id="3.40.50.1820">
    <property type="entry name" value="alpha/beta hydrolase"/>
    <property type="match status" value="1"/>
</dbReference>
<evidence type="ECO:0000313" key="7">
    <source>
        <dbReference type="Proteomes" id="UP001320691"/>
    </source>
</evidence>
<keyword evidence="3" id="KW-0378">Hydrolase</keyword>
<feature type="domain" description="AB hydrolase-1" evidence="5">
    <location>
        <begin position="81"/>
        <end position="429"/>
    </location>
</feature>
<proteinExistence type="inferred from homology"/>
<evidence type="ECO:0000256" key="1">
    <source>
        <dbReference type="ARBA" id="ARBA00010088"/>
    </source>
</evidence>
<evidence type="ECO:0000313" key="6">
    <source>
        <dbReference type="EMBL" id="MCS4278998.1"/>
    </source>
</evidence>
<dbReference type="PANTHER" id="PTHR43248">
    <property type="entry name" value="2-SUCCINYL-6-HYDROXY-2,4-CYCLOHEXADIENE-1-CARBOXYLATE SYNTHASE"/>
    <property type="match status" value="1"/>
</dbReference>
<gene>
    <name evidence="6" type="ORF">M2412_000965</name>
</gene>
<dbReference type="RefSeq" id="WP_259259763.1">
    <property type="nucleotide sequence ID" value="NZ_JANUEK010000002.1"/>
</dbReference>